<evidence type="ECO:0000313" key="1">
    <source>
        <dbReference type="EMBL" id="KAI3770766.1"/>
    </source>
</evidence>
<protein>
    <submittedName>
        <fullName evidence="1">Uncharacterized protein</fullName>
    </submittedName>
</protein>
<dbReference type="EMBL" id="CM042047">
    <property type="protein sequence ID" value="KAI3770766.1"/>
    <property type="molecule type" value="Genomic_DNA"/>
</dbReference>
<keyword evidence="2" id="KW-1185">Reference proteome</keyword>
<comment type="caution">
    <text evidence="1">The sequence shown here is derived from an EMBL/GenBank/DDBJ whole genome shotgun (WGS) entry which is preliminary data.</text>
</comment>
<name>A0ACB9FID3_ARCLA</name>
<reference evidence="1 2" key="2">
    <citation type="journal article" date="2022" name="Mol. Ecol. Resour.">
        <title>The genomes of chicory, endive, great burdock and yacon provide insights into Asteraceae paleo-polyploidization history and plant inulin production.</title>
        <authorList>
            <person name="Fan W."/>
            <person name="Wang S."/>
            <person name="Wang H."/>
            <person name="Wang A."/>
            <person name="Jiang F."/>
            <person name="Liu H."/>
            <person name="Zhao H."/>
            <person name="Xu D."/>
            <person name="Zhang Y."/>
        </authorList>
    </citation>
    <scope>NUCLEOTIDE SEQUENCE [LARGE SCALE GENOMIC DNA]</scope>
    <source>
        <strain evidence="2">cv. Niubang</strain>
    </source>
</reference>
<accession>A0ACB9FID3</accession>
<reference evidence="2" key="1">
    <citation type="journal article" date="2022" name="Mol. Ecol. Resour.">
        <title>The genomes of chicory, endive, great burdock and yacon provide insights into Asteraceae palaeo-polyploidization history and plant inulin production.</title>
        <authorList>
            <person name="Fan W."/>
            <person name="Wang S."/>
            <person name="Wang H."/>
            <person name="Wang A."/>
            <person name="Jiang F."/>
            <person name="Liu H."/>
            <person name="Zhao H."/>
            <person name="Xu D."/>
            <person name="Zhang Y."/>
        </authorList>
    </citation>
    <scope>NUCLEOTIDE SEQUENCE [LARGE SCALE GENOMIC DNA]</scope>
    <source>
        <strain evidence="2">cv. Niubang</strain>
    </source>
</reference>
<organism evidence="1 2">
    <name type="scientific">Arctium lappa</name>
    <name type="common">Greater burdock</name>
    <name type="synonym">Lappa major</name>
    <dbReference type="NCBI Taxonomy" id="4217"/>
    <lineage>
        <taxon>Eukaryota</taxon>
        <taxon>Viridiplantae</taxon>
        <taxon>Streptophyta</taxon>
        <taxon>Embryophyta</taxon>
        <taxon>Tracheophyta</taxon>
        <taxon>Spermatophyta</taxon>
        <taxon>Magnoliopsida</taxon>
        <taxon>eudicotyledons</taxon>
        <taxon>Gunneridae</taxon>
        <taxon>Pentapetalae</taxon>
        <taxon>asterids</taxon>
        <taxon>campanulids</taxon>
        <taxon>Asterales</taxon>
        <taxon>Asteraceae</taxon>
        <taxon>Carduoideae</taxon>
        <taxon>Cardueae</taxon>
        <taxon>Arctiinae</taxon>
        <taxon>Arctium</taxon>
    </lineage>
</organism>
<proteinExistence type="predicted"/>
<gene>
    <name evidence="1" type="ORF">L6452_01910</name>
</gene>
<sequence length="952" mass="104923">MSVRIELLLVLIFMHVLLTSGQNQDVVYLQALMDDWQNTPPNWVGSDPCGDKWVGITCTGSRVTSITLANIDLSGELSGDIGQLSELQTLDLSYNKRLTGSLTPDIGKLKKLKTLILVGCSFNGPLPDTLGSLPQLGYLALNSNSFTGPIPPSFGNLTELYWLDLADNKLSGRIPVSDGATPGLDLLVNTKHFHFGKNKLSGEIPSQLFSSKMTLKHVLFEDNELTGTIPLTLGLVQNLEVLRLDTNRLSGEVPPNINNLISVNQLFLSNNDLNGRLPNLTGMNVLNHLDMSNNSFEASEIPLWFSSLQSLTTLMMQHTGLQGEVPVDLFSIPQIETVVLRDNKLNGTLDFGATYNTHLRLIDMSNNLISRFILGSRYSADLIFIGNPICMESEESKAYCDQPTGSNSPYSTPPSNCVPANNCSFGQVSSPKCKCSYPYTGTLSFRAPSFSDLGNSTIYTSLQSSMMDSFESNQLPVDSVSLSRPTKNKDDYLEISLEMFPSGDERFNRSGISRIAFVLSNQTYKPPHIFGPYFFIGNNYDSFADTPKGKHGSVSIGIIIGVSVGACVLVLLLIVAGLYACRQKGRAERATKKNSPFASWDPDKGNGACPQLKGARSFTFEELKTCTNNFTATTNIGVGGYGMVYRGTLPNGQLVAIKRAQHHSTQGGLQFKTEIELLSRVHHKNVVSLVGFCFDEDEQMLVYEYIVNGTLKDSLSGRSGFRLDWMRRLKIIVGAARGLQYLHDLADPPIIHRDIKTTNILLDERLNAKVSDFGLSKPMGDVDRTHVTTQVKGTMGYMDPEYYMTQQLTEKSDVYSFGIVMLELITARNPIEKGRYIVREVKEAMDKEKDMYNLGEVLDPIIGLNTQLQGLERFVDIALRCVEDTGNQRPRMSEVVKEIENIMELAGINPNDESTSTSASYEGKSKGHDHPYLNQSLFTYSGGLLPSSADGK</sequence>
<evidence type="ECO:0000313" key="2">
    <source>
        <dbReference type="Proteomes" id="UP001055879"/>
    </source>
</evidence>
<dbReference type="Proteomes" id="UP001055879">
    <property type="component" value="Linkage Group LG01"/>
</dbReference>